<evidence type="ECO:0000256" key="2">
    <source>
        <dbReference type="ARBA" id="ARBA00022884"/>
    </source>
</evidence>
<accession>A0A2X0LTF4</accession>
<dbReference type="GO" id="GO:0032196">
    <property type="term" value="P:transposition"/>
    <property type="evidence" value="ECO:0007669"/>
    <property type="project" value="UniProtKB-KW"/>
</dbReference>
<evidence type="ECO:0000259" key="5">
    <source>
        <dbReference type="PROSITE" id="PS50994"/>
    </source>
</evidence>
<protein>
    <submittedName>
        <fullName evidence="6">BQ5605_C011g06482 protein</fullName>
    </submittedName>
</protein>
<evidence type="ECO:0000313" key="7">
    <source>
        <dbReference type="Proteomes" id="UP000249464"/>
    </source>
</evidence>
<organism evidence="6 7">
    <name type="scientific">Microbotryum silenes-dioicae</name>
    <dbReference type="NCBI Taxonomy" id="796604"/>
    <lineage>
        <taxon>Eukaryota</taxon>
        <taxon>Fungi</taxon>
        <taxon>Dikarya</taxon>
        <taxon>Basidiomycota</taxon>
        <taxon>Pucciniomycotina</taxon>
        <taxon>Microbotryomycetes</taxon>
        <taxon>Microbotryales</taxon>
        <taxon>Microbotryaceae</taxon>
        <taxon>Microbotryum</taxon>
    </lineage>
</organism>
<keyword evidence="2" id="KW-0694">RNA-binding</keyword>
<dbReference type="InterPro" id="IPR039537">
    <property type="entry name" value="Retrotran_Ty1/copia-like"/>
</dbReference>
<gene>
    <name evidence="6" type="primary">BQ5605_C011g06482</name>
    <name evidence="6" type="ORF">BQ5605_C011G06482</name>
</gene>
<evidence type="ECO:0000256" key="4">
    <source>
        <dbReference type="ARBA" id="ARBA00049244"/>
    </source>
</evidence>
<dbReference type="Proteomes" id="UP000249464">
    <property type="component" value="Unassembled WGS sequence"/>
</dbReference>
<dbReference type="GO" id="GO:0003964">
    <property type="term" value="F:RNA-directed DNA polymerase activity"/>
    <property type="evidence" value="ECO:0007669"/>
    <property type="project" value="UniProtKB-EC"/>
</dbReference>
<feature type="domain" description="Integrase catalytic" evidence="5">
    <location>
        <begin position="1"/>
        <end position="78"/>
    </location>
</feature>
<evidence type="ECO:0000313" key="6">
    <source>
        <dbReference type="EMBL" id="SGY12363.1"/>
    </source>
</evidence>
<reference evidence="6 7" key="1">
    <citation type="submission" date="2016-11" db="EMBL/GenBank/DDBJ databases">
        <authorList>
            <person name="Jaros S."/>
            <person name="Januszkiewicz K."/>
            <person name="Wedrychowicz H."/>
        </authorList>
    </citation>
    <scope>NUCLEOTIDE SEQUENCE [LARGE SCALE GENOMIC DNA]</scope>
</reference>
<dbReference type="InterPro" id="IPR001584">
    <property type="entry name" value="Integrase_cat-core"/>
</dbReference>
<dbReference type="GO" id="GO:0003887">
    <property type="term" value="F:DNA-directed DNA polymerase activity"/>
    <property type="evidence" value="ECO:0007669"/>
    <property type="project" value="UniProtKB-EC"/>
</dbReference>
<evidence type="ECO:0000256" key="3">
    <source>
        <dbReference type="ARBA" id="ARBA00048173"/>
    </source>
</evidence>
<dbReference type="Gene3D" id="3.30.420.10">
    <property type="entry name" value="Ribonuclease H-like superfamily/Ribonuclease H"/>
    <property type="match status" value="1"/>
</dbReference>
<keyword evidence="1" id="KW-0815">Transposition</keyword>
<dbReference type="PANTHER" id="PTHR42648:SF28">
    <property type="entry name" value="TRANSPOSON-ENCODED PROTEIN WITH RIBONUCLEASE H-LIKE AND RETROVIRUS ZINC FINGER-LIKE DOMAINS"/>
    <property type="match status" value="1"/>
</dbReference>
<proteinExistence type="predicted"/>
<dbReference type="InterPro" id="IPR012337">
    <property type="entry name" value="RNaseH-like_sf"/>
</dbReference>
<dbReference type="STRING" id="796604.A0A2X0LTF4"/>
<sequence>MVIVDQLSTYKWAFPLGSKSASEVLEVWCGFQAQVERQSGQKIKFVCSDNGGEFVNQLFGDKFKALGITHELAARYTL</sequence>
<comment type="catalytic activity">
    <reaction evidence="3">
        <text>DNA(n) + a 2'-deoxyribonucleoside 5'-triphosphate = DNA(n+1) + diphosphate</text>
        <dbReference type="Rhea" id="RHEA:22508"/>
        <dbReference type="Rhea" id="RHEA-COMP:17339"/>
        <dbReference type="Rhea" id="RHEA-COMP:17340"/>
        <dbReference type="ChEBI" id="CHEBI:33019"/>
        <dbReference type="ChEBI" id="CHEBI:61560"/>
        <dbReference type="ChEBI" id="CHEBI:173112"/>
        <dbReference type="EC" id="2.7.7.49"/>
    </reaction>
</comment>
<name>A0A2X0LTF4_9BASI</name>
<dbReference type="AlphaFoldDB" id="A0A2X0LTF4"/>
<dbReference type="PROSITE" id="PS50994">
    <property type="entry name" value="INTEGRASE"/>
    <property type="match status" value="1"/>
</dbReference>
<comment type="catalytic activity">
    <reaction evidence="4">
        <text>DNA(n) + a 2'-deoxyribonucleoside 5'-triphosphate = DNA(n+1) + diphosphate</text>
        <dbReference type="Rhea" id="RHEA:22508"/>
        <dbReference type="Rhea" id="RHEA-COMP:17339"/>
        <dbReference type="Rhea" id="RHEA-COMP:17340"/>
        <dbReference type="ChEBI" id="CHEBI:33019"/>
        <dbReference type="ChEBI" id="CHEBI:61560"/>
        <dbReference type="ChEBI" id="CHEBI:173112"/>
        <dbReference type="EC" id="2.7.7.7"/>
    </reaction>
</comment>
<dbReference type="SUPFAM" id="SSF53098">
    <property type="entry name" value="Ribonuclease H-like"/>
    <property type="match status" value="1"/>
</dbReference>
<dbReference type="EMBL" id="FQNC01000011">
    <property type="protein sequence ID" value="SGY12363.1"/>
    <property type="molecule type" value="Genomic_DNA"/>
</dbReference>
<dbReference type="PANTHER" id="PTHR42648">
    <property type="entry name" value="TRANSPOSASE, PUTATIVE-RELATED"/>
    <property type="match status" value="1"/>
</dbReference>
<evidence type="ECO:0000256" key="1">
    <source>
        <dbReference type="ARBA" id="ARBA00022578"/>
    </source>
</evidence>
<dbReference type="GO" id="GO:0003723">
    <property type="term" value="F:RNA binding"/>
    <property type="evidence" value="ECO:0007669"/>
    <property type="project" value="UniProtKB-KW"/>
</dbReference>
<dbReference type="InterPro" id="IPR036397">
    <property type="entry name" value="RNaseH_sf"/>
</dbReference>
<dbReference type="GO" id="GO:0015074">
    <property type="term" value="P:DNA integration"/>
    <property type="evidence" value="ECO:0007669"/>
    <property type="project" value="InterPro"/>
</dbReference>
<keyword evidence="7" id="KW-1185">Reference proteome</keyword>
<dbReference type="GO" id="GO:0005634">
    <property type="term" value="C:nucleus"/>
    <property type="evidence" value="ECO:0007669"/>
    <property type="project" value="UniProtKB-ARBA"/>
</dbReference>